<evidence type="ECO:0000256" key="1">
    <source>
        <dbReference type="ARBA" id="ARBA00004651"/>
    </source>
</evidence>
<accession>A0A830GUM1</accession>
<reference evidence="10" key="2">
    <citation type="submission" date="2020-09" db="EMBL/GenBank/DDBJ databases">
        <authorList>
            <person name="Sun Q."/>
            <person name="Ohkuma M."/>
        </authorList>
    </citation>
    <scope>NUCLEOTIDE SEQUENCE</scope>
    <source>
        <strain evidence="10">JCM 10088</strain>
    </source>
</reference>
<feature type="transmembrane region" description="Helical" evidence="7">
    <location>
        <begin position="347"/>
        <end position="370"/>
    </location>
</feature>
<feature type="transmembrane region" description="Helical" evidence="7">
    <location>
        <begin position="21"/>
        <end position="45"/>
    </location>
</feature>
<dbReference type="AlphaFoldDB" id="A0A830GUM1"/>
<evidence type="ECO:0000313" key="11">
    <source>
        <dbReference type="Proteomes" id="UP000610960"/>
    </source>
</evidence>
<protein>
    <recommendedName>
        <fullName evidence="12">ABC transporter permease</fullName>
    </recommendedName>
</protein>
<dbReference type="Proteomes" id="UP000610960">
    <property type="component" value="Unassembled WGS sequence"/>
</dbReference>
<feature type="domain" description="MacB-like periplasmic core" evidence="9">
    <location>
        <begin position="21"/>
        <end position="232"/>
    </location>
</feature>
<feature type="transmembrane region" description="Helical" evidence="7">
    <location>
        <begin position="258"/>
        <end position="276"/>
    </location>
</feature>
<organism evidence="10 11">
    <name type="scientific">Thermocladium modestius</name>
    <dbReference type="NCBI Taxonomy" id="62609"/>
    <lineage>
        <taxon>Archaea</taxon>
        <taxon>Thermoproteota</taxon>
        <taxon>Thermoprotei</taxon>
        <taxon>Thermoproteales</taxon>
        <taxon>Thermoproteaceae</taxon>
        <taxon>Thermocladium</taxon>
    </lineage>
</organism>
<keyword evidence="5 7" id="KW-0472">Membrane</keyword>
<dbReference type="RefSeq" id="WP_188595886.1">
    <property type="nucleotide sequence ID" value="NZ_BMNL01000001.1"/>
</dbReference>
<dbReference type="InterPro" id="IPR050250">
    <property type="entry name" value="Macrolide_Exporter_MacB"/>
</dbReference>
<evidence type="ECO:0000256" key="6">
    <source>
        <dbReference type="ARBA" id="ARBA00038076"/>
    </source>
</evidence>
<keyword evidence="3 7" id="KW-0812">Transmembrane</keyword>
<evidence type="ECO:0000256" key="7">
    <source>
        <dbReference type="SAM" id="Phobius"/>
    </source>
</evidence>
<gene>
    <name evidence="10" type="ORF">GCM10007981_05290</name>
</gene>
<dbReference type="PANTHER" id="PTHR30572">
    <property type="entry name" value="MEMBRANE COMPONENT OF TRANSPORTER-RELATED"/>
    <property type="match status" value="1"/>
</dbReference>
<keyword evidence="2" id="KW-1003">Cell membrane</keyword>
<dbReference type="InterPro" id="IPR003838">
    <property type="entry name" value="ABC3_permease_C"/>
</dbReference>
<dbReference type="GO" id="GO:0022857">
    <property type="term" value="F:transmembrane transporter activity"/>
    <property type="evidence" value="ECO:0007669"/>
    <property type="project" value="TreeGrafter"/>
</dbReference>
<dbReference type="OrthoDB" id="11469at2157"/>
<proteinExistence type="inferred from homology"/>
<name>A0A830GUM1_9CREN</name>
<comment type="subcellular location">
    <subcellularLocation>
        <location evidence="1">Cell membrane</location>
        <topology evidence="1">Multi-pass membrane protein</topology>
    </subcellularLocation>
</comment>
<comment type="similarity">
    <text evidence="6">Belongs to the ABC-4 integral membrane protein family.</text>
</comment>
<feature type="domain" description="ABC3 transporter permease C-terminal" evidence="8">
    <location>
        <begin position="263"/>
        <end position="380"/>
    </location>
</feature>
<comment type="caution">
    <text evidence="10">The sequence shown here is derived from an EMBL/GenBank/DDBJ whole genome shotgun (WGS) entry which is preliminary data.</text>
</comment>
<feature type="transmembrane region" description="Helical" evidence="7">
    <location>
        <begin position="303"/>
        <end position="327"/>
    </location>
</feature>
<dbReference type="GO" id="GO:0005886">
    <property type="term" value="C:plasma membrane"/>
    <property type="evidence" value="ECO:0007669"/>
    <property type="project" value="UniProtKB-SubCell"/>
</dbReference>
<keyword evidence="4 7" id="KW-1133">Transmembrane helix</keyword>
<dbReference type="Pfam" id="PF12704">
    <property type="entry name" value="MacB_PCD"/>
    <property type="match status" value="1"/>
</dbReference>
<keyword evidence="11" id="KW-1185">Reference proteome</keyword>
<evidence type="ECO:0000256" key="3">
    <source>
        <dbReference type="ARBA" id="ARBA00022692"/>
    </source>
</evidence>
<evidence type="ECO:0008006" key="12">
    <source>
        <dbReference type="Google" id="ProtNLM"/>
    </source>
</evidence>
<dbReference type="Pfam" id="PF02687">
    <property type="entry name" value="FtsX"/>
    <property type="match status" value="1"/>
</dbReference>
<reference evidence="10" key="1">
    <citation type="journal article" date="2014" name="Int. J. Syst. Evol. Microbiol.">
        <title>Complete genome sequence of Corynebacterium casei LMG S-19264T (=DSM 44701T), isolated from a smear-ripened cheese.</title>
        <authorList>
            <consortium name="US DOE Joint Genome Institute (JGI-PGF)"/>
            <person name="Walter F."/>
            <person name="Albersmeier A."/>
            <person name="Kalinowski J."/>
            <person name="Ruckert C."/>
        </authorList>
    </citation>
    <scope>NUCLEOTIDE SEQUENCE</scope>
    <source>
        <strain evidence="10">JCM 10088</strain>
    </source>
</reference>
<sequence>MRGWDYVNLAWSSLKASKGRSVGAIIGIIIAVGALGAALGIGFGFQHTFETSFARLFGATEVYLTGTTLTAADLNTVEHLPYVANVIPLAATTGVVNIGGQRVRVTIVGATEFTLPLLIGATSLSSAVEYGAPTLVAGSAIIGNGIAFQNGAQLISPGQLITVTAGGKTIPMIVTGILVPSVSIGAINPDSSIFIDQSSFFQYFDPAQTYSAFIVYADLPKEVQSVANELQAVYPTATIINPSSITSSFNQFMGELELFLGAIASIGFLITGLWIFDSMTISVMQRTREFGVMKAMGFGNREIFLMLVVEIAMLSLMGAAGGLAALVGLMHVVSLSIPGGSFRITPVLSPTVIVIIVLLPVAINILAALVPAYRAARIPPAQTLRYE</sequence>
<dbReference type="InterPro" id="IPR025857">
    <property type="entry name" value="MacB_PCD"/>
</dbReference>
<dbReference type="EMBL" id="BMNL01000001">
    <property type="protein sequence ID" value="GGP19868.1"/>
    <property type="molecule type" value="Genomic_DNA"/>
</dbReference>
<evidence type="ECO:0000256" key="2">
    <source>
        <dbReference type="ARBA" id="ARBA00022475"/>
    </source>
</evidence>
<evidence type="ECO:0000259" key="8">
    <source>
        <dbReference type="Pfam" id="PF02687"/>
    </source>
</evidence>
<evidence type="ECO:0000256" key="4">
    <source>
        <dbReference type="ARBA" id="ARBA00022989"/>
    </source>
</evidence>
<dbReference type="PANTHER" id="PTHR30572:SF4">
    <property type="entry name" value="ABC TRANSPORTER PERMEASE YTRF"/>
    <property type="match status" value="1"/>
</dbReference>
<evidence type="ECO:0000313" key="10">
    <source>
        <dbReference type="EMBL" id="GGP19868.1"/>
    </source>
</evidence>
<evidence type="ECO:0000259" key="9">
    <source>
        <dbReference type="Pfam" id="PF12704"/>
    </source>
</evidence>
<evidence type="ECO:0000256" key="5">
    <source>
        <dbReference type="ARBA" id="ARBA00023136"/>
    </source>
</evidence>